<accession>A0A7Z0TSB7</accession>
<evidence type="ECO:0000313" key="1">
    <source>
        <dbReference type="EMBL" id="NYY94726.1"/>
    </source>
</evidence>
<gene>
    <name evidence="2" type="ORF">G6321_00026315</name>
    <name evidence="1" type="ORF">G6321_41920</name>
</gene>
<name>A0A7Z0TSB7_9BRAD</name>
<organism evidence="1">
    <name type="scientific">Bradyrhizobium barranii subsp. barranii</name>
    <dbReference type="NCBI Taxonomy" id="2823807"/>
    <lineage>
        <taxon>Bacteria</taxon>
        <taxon>Pseudomonadati</taxon>
        <taxon>Pseudomonadota</taxon>
        <taxon>Alphaproteobacteria</taxon>
        <taxon>Hyphomicrobiales</taxon>
        <taxon>Nitrobacteraceae</taxon>
        <taxon>Bradyrhizobium</taxon>
        <taxon>Bradyrhizobium barranii</taxon>
    </lineage>
</organism>
<reference evidence="2 3" key="3">
    <citation type="journal article" date="2022" name="Int. J. Syst. Evol. Microbiol.">
        <title>Strains of Bradyrhizobium barranii sp. nov. associated with legumes native to Canada are symbionts of soybeans and belong to different subspecies (subsp. barranii subsp. nov. and subsp. apii subsp. nov.) and symbiovars (sv. glycinearum and sv. septentrionale).</title>
        <authorList>
            <person name="Bromfield E.S.P."/>
            <person name="Cloutier S."/>
            <person name="Wasai-Hara S."/>
            <person name="Minamisawa K."/>
        </authorList>
    </citation>
    <scope>NUCLEOTIDE SEQUENCE [LARGE SCALE GENOMIC DNA]</scope>
    <source>
        <strain evidence="2 3">323S2</strain>
    </source>
</reference>
<dbReference type="Proteomes" id="UP000564836">
    <property type="component" value="Chromosome"/>
</dbReference>
<protein>
    <submittedName>
        <fullName evidence="1">Uncharacterized protein</fullName>
    </submittedName>
</protein>
<sequence length="53" mass="6080">MPEEKIEPRYHVWFEGAQTGTYTVLDTATNKPTVLEKLPHKMAELLAEILNKP</sequence>
<dbReference type="EMBL" id="CP088280">
    <property type="protein sequence ID" value="UGX98443.1"/>
    <property type="molecule type" value="Genomic_DNA"/>
</dbReference>
<reference evidence="2 3" key="1">
    <citation type="journal article" date="2017" name="Syst. Appl. Microbiol.">
        <title>Soybeans inoculated with root zone soils of Canadian native legumes harbour diverse and novel Bradyrhizobium spp. that possess agricultural potential.</title>
        <authorList>
            <person name="Bromfield E.S.P."/>
            <person name="Cloutier S."/>
            <person name="Tambong J.T."/>
            <person name="Tran Thi T.V."/>
        </authorList>
    </citation>
    <scope>NUCLEOTIDE SEQUENCE [LARGE SCALE GENOMIC DNA]</scope>
    <source>
        <strain evidence="2 3">323S2</strain>
    </source>
</reference>
<evidence type="ECO:0000313" key="3">
    <source>
        <dbReference type="Proteomes" id="UP000564836"/>
    </source>
</evidence>
<reference evidence="1" key="2">
    <citation type="submission" date="2020-06" db="EMBL/GenBank/DDBJ databases">
        <title>Whole Genome Sequence of Bradyrhizobium sp. Strain 323S2.</title>
        <authorList>
            <person name="Bromfield E.S.P."/>
        </authorList>
    </citation>
    <scope>NUCLEOTIDE SEQUENCE [LARGE SCALE GENOMIC DNA]</scope>
    <source>
        <strain evidence="1">323S2</strain>
    </source>
</reference>
<dbReference type="AlphaFoldDB" id="A0A7Z0TSB7"/>
<proteinExistence type="predicted"/>
<dbReference type="RefSeq" id="WP_166341222.1">
    <property type="nucleotide sequence ID" value="NZ_CP088280.1"/>
</dbReference>
<dbReference type="EMBL" id="JACBFH010000001">
    <property type="protein sequence ID" value="NYY94726.1"/>
    <property type="molecule type" value="Genomic_DNA"/>
</dbReference>
<evidence type="ECO:0000313" key="2">
    <source>
        <dbReference type="EMBL" id="UGX98443.1"/>
    </source>
</evidence>